<evidence type="ECO:0000313" key="1">
    <source>
        <dbReference type="EMBL" id="KAJ6699068.1"/>
    </source>
</evidence>
<dbReference type="Proteomes" id="UP001151532">
    <property type="component" value="Chromosome 6"/>
</dbReference>
<evidence type="ECO:0000313" key="2">
    <source>
        <dbReference type="Proteomes" id="UP001151532"/>
    </source>
</evidence>
<reference evidence="1" key="2">
    <citation type="journal article" date="2023" name="Int. J. Mol. Sci.">
        <title>De Novo Assembly and Annotation of 11 Diverse Shrub Willow (Salix) Genomes Reveals Novel Gene Organization in Sex-Linked Regions.</title>
        <authorList>
            <person name="Hyden B."/>
            <person name="Feng K."/>
            <person name="Yates T.B."/>
            <person name="Jawdy S."/>
            <person name="Cereghino C."/>
            <person name="Smart L.B."/>
            <person name="Muchero W."/>
        </authorList>
    </citation>
    <scope>NUCLEOTIDE SEQUENCE</scope>
    <source>
        <tissue evidence="1">Shoot tip</tissue>
    </source>
</reference>
<sequence>MVYRHNTVIEAQMVKILSKISRALAKSKKVFLRKVLELVWNLKNLVLALVSNSSQHLTVPKNLALDGPFHTED</sequence>
<organism evidence="1 2">
    <name type="scientific">Salix purpurea</name>
    <name type="common">Purple osier willow</name>
    <dbReference type="NCBI Taxonomy" id="77065"/>
    <lineage>
        <taxon>Eukaryota</taxon>
        <taxon>Viridiplantae</taxon>
        <taxon>Streptophyta</taxon>
        <taxon>Embryophyta</taxon>
        <taxon>Tracheophyta</taxon>
        <taxon>Spermatophyta</taxon>
        <taxon>Magnoliopsida</taxon>
        <taxon>eudicotyledons</taxon>
        <taxon>Gunneridae</taxon>
        <taxon>Pentapetalae</taxon>
        <taxon>rosids</taxon>
        <taxon>fabids</taxon>
        <taxon>Malpighiales</taxon>
        <taxon>Salicaceae</taxon>
        <taxon>Saliceae</taxon>
        <taxon>Salix</taxon>
    </lineage>
</organism>
<protein>
    <submittedName>
        <fullName evidence="1">Uncharacterized protein</fullName>
    </submittedName>
</protein>
<keyword evidence="2" id="KW-1185">Reference proteome</keyword>
<reference evidence="1" key="1">
    <citation type="submission" date="2022-11" db="EMBL/GenBank/DDBJ databases">
        <authorList>
            <person name="Hyden B.L."/>
            <person name="Feng K."/>
            <person name="Yates T."/>
            <person name="Jawdy S."/>
            <person name="Smart L.B."/>
            <person name="Muchero W."/>
        </authorList>
    </citation>
    <scope>NUCLEOTIDE SEQUENCE</scope>
    <source>
        <tissue evidence="1">Shoot tip</tissue>
    </source>
</reference>
<proteinExistence type="predicted"/>
<name>A0A9Q0Q2Y5_SALPP</name>
<dbReference type="AlphaFoldDB" id="A0A9Q0Q2Y5"/>
<gene>
    <name evidence="1" type="ORF">OIU79_012354</name>
</gene>
<dbReference type="EMBL" id="JAPFFK010000017">
    <property type="protein sequence ID" value="KAJ6699068.1"/>
    <property type="molecule type" value="Genomic_DNA"/>
</dbReference>
<accession>A0A9Q0Q2Y5</accession>
<comment type="caution">
    <text evidence="1">The sequence shown here is derived from an EMBL/GenBank/DDBJ whole genome shotgun (WGS) entry which is preliminary data.</text>
</comment>